<dbReference type="RefSeq" id="WP_114438768.1">
    <property type="nucleotide sequence ID" value="NZ_QOZG01000001.1"/>
</dbReference>
<keyword evidence="2" id="KW-1185">Reference proteome</keyword>
<comment type="caution">
    <text evidence="1">The sequence shown here is derived from an EMBL/GenBank/DDBJ whole genome shotgun (WGS) entry which is preliminary data.</text>
</comment>
<dbReference type="InterPro" id="IPR036610">
    <property type="entry name" value="PEBP-like_sf"/>
</dbReference>
<dbReference type="PANTHER" id="PTHR30289">
    <property type="entry name" value="UNCHARACTERIZED PROTEIN YBCL-RELATED"/>
    <property type="match status" value="1"/>
</dbReference>
<dbReference type="AlphaFoldDB" id="A0A368K8I9"/>
<organism evidence="1 2">
    <name type="scientific">Phyllobacterium salinisoli</name>
    <dbReference type="NCBI Taxonomy" id="1899321"/>
    <lineage>
        <taxon>Bacteria</taxon>
        <taxon>Pseudomonadati</taxon>
        <taxon>Pseudomonadota</taxon>
        <taxon>Alphaproteobacteria</taxon>
        <taxon>Hyphomicrobiales</taxon>
        <taxon>Phyllobacteriaceae</taxon>
        <taxon>Phyllobacterium</taxon>
    </lineage>
</organism>
<accession>A0A368K8I9</accession>
<dbReference type="NCBIfam" id="TIGR00481">
    <property type="entry name" value="YbhB/YbcL family Raf kinase inhibitor-like protein"/>
    <property type="match status" value="1"/>
</dbReference>
<dbReference type="InterPro" id="IPR008914">
    <property type="entry name" value="PEBP"/>
</dbReference>
<protein>
    <submittedName>
        <fullName evidence="1">YbhB/YbcL family Raf kinase inhibitor-like protein</fullName>
    </submittedName>
</protein>
<name>A0A368K8I9_9HYPH</name>
<dbReference type="CDD" id="cd00865">
    <property type="entry name" value="PEBP_bact_arch"/>
    <property type="match status" value="1"/>
</dbReference>
<dbReference type="InterPro" id="IPR005247">
    <property type="entry name" value="YbhB_YbcL/LppC-like"/>
</dbReference>
<evidence type="ECO:0000313" key="2">
    <source>
        <dbReference type="Proteomes" id="UP000253420"/>
    </source>
</evidence>
<dbReference type="EMBL" id="QOZG01000001">
    <property type="protein sequence ID" value="RCS25676.1"/>
    <property type="molecule type" value="Genomic_DNA"/>
</dbReference>
<dbReference type="OrthoDB" id="9797506at2"/>
<evidence type="ECO:0000313" key="1">
    <source>
        <dbReference type="EMBL" id="RCS25676.1"/>
    </source>
</evidence>
<dbReference type="PANTHER" id="PTHR30289:SF1">
    <property type="entry name" value="PEBP (PHOSPHATIDYLETHANOLAMINE-BINDING PROTEIN) FAMILY PROTEIN"/>
    <property type="match status" value="1"/>
</dbReference>
<dbReference type="Gene3D" id="3.90.280.10">
    <property type="entry name" value="PEBP-like"/>
    <property type="match status" value="1"/>
</dbReference>
<dbReference type="Proteomes" id="UP000253420">
    <property type="component" value="Unassembled WGS sequence"/>
</dbReference>
<proteinExistence type="predicted"/>
<sequence length="153" mass="16906">MPLTLTSPVFAEGETIPTKYARDGENLMPPLKWTGIPGGTQSFVLIVEDPDAPKGIFRHCAVYNIPADREGLPESIDTSRDNALSYAINDFGNAHYDGPEPPIGDDPHHYHFRLAALDVPRLAIPAKAGAQQIWHEARKHVIEEAELVGIYQR</sequence>
<dbReference type="SUPFAM" id="SSF49777">
    <property type="entry name" value="PEBP-like"/>
    <property type="match status" value="1"/>
</dbReference>
<dbReference type="Pfam" id="PF01161">
    <property type="entry name" value="PBP"/>
    <property type="match status" value="1"/>
</dbReference>
<reference evidence="1 2" key="1">
    <citation type="submission" date="2018-07" db="EMBL/GenBank/DDBJ databases">
        <title>The draft genome of Phyllobacterium salinisoli.</title>
        <authorList>
            <person name="Liu L."/>
            <person name="Li L."/>
            <person name="Zhang X."/>
            <person name="Liang L."/>
        </authorList>
    </citation>
    <scope>NUCLEOTIDE SEQUENCE [LARGE SCALE GENOMIC DNA]</scope>
    <source>
        <strain evidence="1 2">LLAN61</strain>
    </source>
</reference>
<gene>
    <name evidence="1" type="ORF">DUT91_02555</name>
</gene>